<dbReference type="SUPFAM" id="SSF48452">
    <property type="entry name" value="TPR-like"/>
    <property type="match status" value="2"/>
</dbReference>
<dbReference type="EMBL" id="WWCR01000001">
    <property type="protein sequence ID" value="MYM70909.1"/>
    <property type="molecule type" value="Genomic_DNA"/>
</dbReference>
<protein>
    <submittedName>
        <fullName evidence="4">Transcriptional regulator</fullName>
    </submittedName>
</protein>
<dbReference type="Pfam" id="PF25872">
    <property type="entry name" value="HTH_77"/>
    <property type="match status" value="1"/>
</dbReference>
<dbReference type="Gene3D" id="1.10.10.10">
    <property type="entry name" value="Winged helix-like DNA-binding domain superfamily/Winged helix DNA-binding domain"/>
    <property type="match status" value="1"/>
</dbReference>
<dbReference type="GO" id="GO:0000160">
    <property type="term" value="P:phosphorelay signal transduction system"/>
    <property type="evidence" value="ECO:0007669"/>
    <property type="project" value="InterPro"/>
</dbReference>
<dbReference type="PANTHER" id="PTHR47691">
    <property type="entry name" value="REGULATOR-RELATED"/>
    <property type="match status" value="1"/>
</dbReference>
<evidence type="ECO:0000259" key="3">
    <source>
        <dbReference type="PROSITE" id="PS51755"/>
    </source>
</evidence>
<evidence type="ECO:0000256" key="2">
    <source>
        <dbReference type="PROSITE-ProRule" id="PRU01091"/>
    </source>
</evidence>
<dbReference type="Pfam" id="PF00486">
    <property type="entry name" value="Trans_reg_C"/>
    <property type="match status" value="1"/>
</dbReference>
<proteinExistence type="predicted"/>
<feature type="domain" description="OmpR/PhoB-type" evidence="3">
    <location>
        <begin position="4"/>
        <end position="102"/>
    </location>
</feature>
<keyword evidence="1 2" id="KW-0238">DNA-binding</keyword>
<evidence type="ECO:0000313" key="5">
    <source>
        <dbReference type="Proteomes" id="UP000469734"/>
    </source>
</evidence>
<evidence type="ECO:0000256" key="1">
    <source>
        <dbReference type="ARBA" id="ARBA00023125"/>
    </source>
</evidence>
<dbReference type="Gene3D" id="3.40.50.300">
    <property type="entry name" value="P-loop containing nucleotide triphosphate hydrolases"/>
    <property type="match status" value="1"/>
</dbReference>
<dbReference type="PROSITE" id="PS51755">
    <property type="entry name" value="OMPR_PHOB"/>
    <property type="match status" value="1"/>
</dbReference>
<dbReference type="SUPFAM" id="SSF52540">
    <property type="entry name" value="P-loop containing nucleoside triphosphate hydrolases"/>
    <property type="match status" value="1"/>
</dbReference>
<dbReference type="AlphaFoldDB" id="A0A7X4GXK7"/>
<dbReference type="GO" id="GO:0006355">
    <property type="term" value="P:regulation of DNA-templated transcription"/>
    <property type="evidence" value="ECO:0007669"/>
    <property type="project" value="InterPro"/>
</dbReference>
<dbReference type="InterPro" id="IPR027417">
    <property type="entry name" value="P-loop_NTPase"/>
</dbReference>
<dbReference type="GO" id="GO:0003677">
    <property type="term" value="F:DNA binding"/>
    <property type="evidence" value="ECO:0007669"/>
    <property type="project" value="UniProtKB-UniRule"/>
</dbReference>
<organism evidence="4 5">
    <name type="scientific">Duganella margarita</name>
    <dbReference type="NCBI Taxonomy" id="2692170"/>
    <lineage>
        <taxon>Bacteria</taxon>
        <taxon>Pseudomonadati</taxon>
        <taxon>Pseudomonadota</taxon>
        <taxon>Betaproteobacteria</taxon>
        <taxon>Burkholderiales</taxon>
        <taxon>Oxalobacteraceae</taxon>
        <taxon>Telluria group</taxon>
        <taxon>Duganella</taxon>
    </lineage>
</organism>
<name>A0A7X4GXK7_9BURK</name>
<feature type="DNA-binding region" description="OmpR/PhoB-type" evidence="2">
    <location>
        <begin position="4"/>
        <end position="102"/>
    </location>
</feature>
<dbReference type="InterPro" id="IPR036388">
    <property type="entry name" value="WH-like_DNA-bd_sf"/>
</dbReference>
<reference evidence="4 5" key="1">
    <citation type="submission" date="2019-12" db="EMBL/GenBank/DDBJ databases">
        <title>Novel species isolated from a subtropical stream in China.</title>
        <authorList>
            <person name="Lu H."/>
        </authorList>
    </citation>
    <scope>NUCLEOTIDE SEQUENCE [LARGE SCALE GENOMIC DNA]</scope>
    <source>
        <strain evidence="4 5">FT134W</strain>
    </source>
</reference>
<dbReference type="Proteomes" id="UP000469734">
    <property type="component" value="Unassembled WGS sequence"/>
</dbReference>
<dbReference type="InterPro" id="IPR011990">
    <property type="entry name" value="TPR-like_helical_dom_sf"/>
</dbReference>
<dbReference type="SUPFAM" id="SSF46894">
    <property type="entry name" value="C-terminal effector domain of the bipartite response regulators"/>
    <property type="match status" value="1"/>
</dbReference>
<accession>A0A7X4GXK7</accession>
<comment type="caution">
    <text evidence="4">The sequence shown here is derived from an EMBL/GenBank/DDBJ whole genome shotgun (WGS) entry which is preliminary data.</text>
</comment>
<dbReference type="InterPro" id="IPR016032">
    <property type="entry name" value="Sig_transdc_resp-reg_C-effctor"/>
</dbReference>
<dbReference type="PRINTS" id="PR00364">
    <property type="entry name" value="DISEASERSIST"/>
</dbReference>
<sequence>MNAEWRAQFGPFTLSPAERLLEQDGVAVRLGGRALDVLIALVAAAGAVVAKRDLLATVWPNMVVEEGSLRFHIVAIRKALGDSAGQHRYIVNVANQGYSFVAPVNRIAAASAPAGRVADARPDAPLRLPSLSTQVLGRDEEVGLLSAALARYRLVSIVGAGGIGKTTVAITAMHAASADFAGDVHFVDFSCITAAELVLATLAGALGMAHRADDPRALEAHLAERKALLVLDCCEHVIDAVATLVESLLRHCPGIRVLVTSREVLRAAGEYVYRLQPLACPPDGDGLTGAQALAYPAVKLFVERAAAGGLDFMLSNQDAPLVARLCRDLDGIALAIELAASRIDALGLHAVTRHFDAGASLSWPGRRTANARHQTLRATLDWSFNLLPAAERRLLRRLSVLTGTFSLDAALAICCPEQDQFAAVELLANLVSKSLVAVNAGGATLRYRLLDTTRSYCRTLLQGSDELAAVTQRHAEFFQRWIGRLDGPSPHAELIEQDLPNLRAALDWFLRDRQHASRAIELAAQTCPLLLQHSQLVECSRWAQAALQHLPPALAGSQLEMRLQRALGQALMFLGSGRNGRASAAYRRSIALAEQLGDLAELLQLLSGYLVLLHREGAYTEALAIAHQAQSLLQGRDDPQARFMVDALMGVCLHLVGQVEAARRHWENCFSYAASAPHVLDSSVGFEYHIRALCGLSRTLWLSGRPAQAYALAAETILKAKHHGHAVTYCLALIWAGSVYSYAEDVERITAVADELERVGKQHSLEPYRNTADILYGQVLLLQGQPAAGGERIRDAVESLHAYGYEMLTSMALTLMARGLSDLALHAASLSMCEQAEATIRRGGDLLRLPEFLTTRGRCQANMARPADAEQSFLAAMALAQQQGAWSEQLRASVALAELRLAQGDADAVAPLLLPLVEAARQEQSPDLARARALLGHPRGDAAPGVPAAL</sequence>
<evidence type="ECO:0000313" key="4">
    <source>
        <dbReference type="EMBL" id="MYM70909.1"/>
    </source>
</evidence>
<dbReference type="InterPro" id="IPR001867">
    <property type="entry name" value="OmpR/PhoB-type_DNA-bd"/>
</dbReference>
<dbReference type="SMART" id="SM00862">
    <property type="entry name" value="Trans_reg_C"/>
    <property type="match status" value="1"/>
</dbReference>
<dbReference type="RefSeq" id="WP_161048746.1">
    <property type="nucleotide sequence ID" value="NZ_WWCR01000001.1"/>
</dbReference>
<gene>
    <name evidence="4" type="ORF">GTP56_01690</name>
</gene>
<dbReference type="PANTHER" id="PTHR47691:SF3">
    <property type="entry name" value="HTH-TYPE TRANSCRIPTIONAL REGULATOR RV0890C-RELATED"/>
    <property type="match status" value="1"/>
</dbReference>
<dbReference type="Gene3D" id="1.25.40.10">
    <property type="entry name" value="Tetratricopeptide repeat domain"/>
    <property type="match status" value="1"/>
</dbReference>
<dbReference type="InterPro" id="IPR058852">
    <property type="entry name" value="HTH_77"/>
</dbReference>